<dbReference type="InterPro" id="IPR009057">
    <property type="entry name" value="Homeodomain-like_sf"/>
</dbReference>
<dbReference type="EMBL" id="RCWN01000002">
    <property type="protein sequence ID" value="RLQ85210.1"/>
    <property type="molecule type" value="Genomic_DNA"/>
</dbReference>
<dbReference type="RefSeq" id="WP_121646627.1">
    <property type="nucleotide sequence ID" value="NZ_RCWN01000002.1"/>
</dbReference>
<feature type="domain" description="SIS" evidence="5">
    <location>
        <begin position="141"/>
        <end position="277"/>
    </location>
</feature>
<dbReference type="GO" id="GO:0003700">
    <property type="term" value="F:DNA-binding transcription factor activity"/>
    <property type="evidence" value="ECO:0007669"/>
    <property type="project" value="InterPro"/>
</dbReference>
<dbReference type="PANTHER" id="PTHR30514">
    <property type="entry name" value="GLUCOKINASE"/>
    <property type="match status" value="1"/>
</dbReference>
<dbReference type="Pfam" id="PF01380">
    <property type="entry name" value="SIS"/>
    <property type="match status" value="1"/>
</dbReference>
<proteinExistence type="predicted"/>
<dbReference type="InterPro" id="IPR047640">
    <property type="entry name" value="RpiR-like"/>
</dbReference>
<evidence type="ECO:0000256" key="2">
    <source>
        <dbReference type="ARBA" id="ARBA00023125"/>
    </source>
</evidence>
<dbReference type="Gene3D" id="1.10.10.10">
    <property type="entry name" value="Winged helix-like DNA-binding domain superfamily/Winged helix DNA-binding domain"/>
    <property type="match status" value="1"/>
</dbReference>
<sequence length="277" mass="29489">MENSAAEPASAPTTVTEAMSRMDALIESAPKRLRQSATFTRRHLHLIAVSTVSDMAKAAGVAPSAYMRFCQALGFSGYSDLQTLFRAQFTAFRPDYDTRLAQLRTDLAEDAGTLLADFAESGHKSLLSLGNSVPTSDLTRAATLLSSARTIHVVGLRRAYAVAANVVYLLNKLDLPAALHSVVGQQDESLTITDDDVVFAITFAPFSDETVALARRGAERGARVLGLSDSDTCPIKDFADPLLIARENEIGGFRALNAAITLSTALAVAAAAARQQD</sequence>
<dbReference type="PROSITE" id="PS51464">
    <property type="entry name" value="SIS"/>
    <property type="match status" value="1"/>
</dbReference>
<keyword evidence="1" id="KW-0805">Transcription regulation</keyword>
<dbReference type="InterPro" id="IPR046348">
    <property type="entry name" value="SIS_dom_sf"/>
</dbReference>
<evidence type="ECO:0000259" key="5">
    <source>
        <dbReference type="PROSITE" id="PS51464"/>
    </source>
</evidence>
<accession>A0A3L7J414</accession>
<feature type="domain" description="HTH rpiR-type" evidence="4">
    <location>
        <begin position="16"/>
        <end position="92"/>
    </location>
</feature>
<dbReference type="AlphaFoldDB" id="A0A3L7J414"/>
<dbReference type="Proteomes" id="UP000281094">
    <property type="component" value="Unassembled WGS sequence"/>
</dbReference>
<dbReference type="GO" id="GO:1901135">
    <property type="term" value="P:carbohydrate derivative metabolic process"/>
    <property type="evidence" value="ECO:0007669"/>
    <property type="project" value="InterPro"/>
</dbReference>
<dbReference type="GO" id="GO:0097367">
    <property type="term" value="F:carbohydrate derivative binding"/>
    <property type="evidence" value="ECO:0007669"/>
    <property type="project" value="InterPro"/>
</dbReference>
<dbReference type="InterPro" id="IPR036388">
    <property type="entry name" value="WH-like_DNA-bd_sf"/>
</dbReference>
<evidence type="ECO:0000259" key="4">
    <source>
        <dbReference type="PROSITE" id="PS51071"/>
    </source>
</evidence>
<dbReference type="PROSITE" id="PS51071">
    <property type="entry name" value="HTH_RPIR"/>
    <property type="match status" value="1"/>
</dbReference>
<dbReference type="SUPFAM" id="SSF46689">
    <property type="entry name" value="Homeodomain-like"/>
    <property type="match status" value="1"/>
</dbReference>
<comment type="caution">
    <text evidence="6">The sequence shown here is derived from an EMBL/GenBank/DDBJ whole genome shotgun (WGS) entry which is preliminary data.</text>
</comment>
<organism evidence="6 7">
    <name type="scientific">Notoacmeibacter ruber</name>
    <dbReference type="NCBI Taxonomy" id="2670375"/>
    <lineage>
        <taxon>Bacteria</taxon>
        <taxon>Pseudomonadati</taxon>
        <taxon>Pseudomonadota</taxon>
        <taxon>Alphaproteobacteria</taxon>
        <taxon>Hyphomicrobiales</taxon>
        <taxon>Notoacmeibacteraceae</taxon>
        <taxon>Notoacmeibacter</taxon>
    </lineage>
</organism>
<dbReference type="InterPro" id="IPR000281">
    <property type="entry name" value="HTH_RpiR"/>
</dbReference>
<evidence type="ECO:0000256" key="1">
    <source>
        <dbReference type="ARBA" id="ARBA00023015"/>
    </source>
</evidence>
<reference evidence="6 7" key="1">
    <citation type="submission" date="2018-10" db="EMBL/GenBank/DDBJ databases">
        <title>Notoacmeibacter sp. M2BS9Y-3-1, whole genome shotgun sequence.</title>
        <authorList>
            <person name="Tuo L."/>
        </authorList>
    </citation>
    <scope>NUCLEOTIDE SEQUENCE [LARGE SCALE GENOMIC DNA]</scope>
    <source>
        <strain evidence="6 7">M2BS9Y-3-1</strain>
    </source>
</reference>
<dbReference type="SUPFAM" id="SSF53697">
    <property type="entry name" value="SIS domain"/>
    <property type="match status" value="1"/>
</dbReference>
<dbReference type="GO" id="GO:0003677">
    <property type="term" value="F:DNA binding"/>
    <property type="evidence" value="ECO:0007669"/>
    <property type="project" value="UniProtKB-KW"/>
</dbReference>
<evidence type="ECO:0000313" key="7">
    <source>
        <dbReference type="Proteomes" id="UP000281094"/>
    </source>
</evidence>
<dbReference type="CDD" id="cd05013">
    <property type="entry name" value="SIS_RpiR"/>
    <property type="match status" value="1"/>
</dbReference>
<dbReference type="Gene3D" id="3.40.50.10490">
    <property type="entry name" value="Glucose-6-phosphate isomerase like protein, domain 1"/>
    <property type="match status" value="1"/>
</dbReference>
<dbReference type="Pfam" id="PF01418">
    <property type="entry name" value="HTH_6"/>
    <property type="match status" value="1"/>
</dbReference>
<evidence type="ECO:0000256" key="3">
    <source>
        <dbReference type="ARBA" id="ARBA00023163"/>
    </source>
</evidence>
<gene>
    <name evidence="6" type="ORF">D8780_14695</name>
</gene>
<dbReference type="PANTHER" id="PTHR30514:SF20">
    <property type="entry name" value="TRANSCRIPTIONAL REGULATOR"/>
    <property type="match status" value="1"/>
</dbReference>
<keyword evidence="3" id="KW-0804">Transcription</keyword>
<keyword evidence="7" id="KW-1185">Reference proteome</keyword>
<keyword evidence="2" id="KW-0238">DNA-binding</keyword>
<protein>
    <submittedName>
        <fullName evidence="6">MurR/RpiR family transcriptional regulator</fullName>
    </submittedName>
</protein>
<evidence type="ECO:0000313" key="6">
    <source>
        <dbReference type="EMBL" id="RLQ85210.1"/>
    </source>
</evidence>
<name>A0A3L7J414_9HYPH</name>
<dbReference type="InterPro" id="IPR001347">
    <property type="entry name" value="SIS_dom"/>
</dbReference>
<dbReference type="InterPro" id="IPR035472">
    <property type="entry name" value="RpiR-like_SIS"/>
</dbReference>